<evidence type="ECO:0000313" key="2">
    <source>
        <dbReference type="Proteomes" id="UP000197098"/>
    </source>
</evidence>
<gene>
    <name evidence="1" type="ORF">CEW81_03500</name>
</gene>
<reference evidence="1 2" key="1">
    <citation type="submission" date="2017-06" db="EMBL/GenBank/DDBJ databases">
        <title>Origin of plasmid-mediated fosfomycin resistance gene fosA3.</title>
        <authorList>
            <person name="Ito R."/>
            <person name="Pacey M.P."/>
            <person name="Doi Y."/>
        </authorList>
    </citation>
    <scope>NUCLEOTIDE SEQUENCE [LARGE SCALE GENOMIC DNA]</scope>
    <source>
        <strain evidence="1 2">YDC799</strain>
    </source>
</reference>
<organism evidence="1 2">
    <name type="scientific">Kluyvera genomosp. 3</name>
    <dbReference type="NCBI Taxonomy" id="2774055"/>
    <lineage>
        <taxon>Bacteria</taxon>
        <taxon>Pseudomonadati</taxon>
        <taxon>Pseudomonadota</taxon>
        <taxon>Gammaproteobacteria</taxon>
        <taxon>Enterobacterales</taxon>
        <taxon>Enterobacteriaceae</taxon>
        <taxon>Kluyvera</taxon>
    </lineage>
</organism>
<dbReference type="AlphaFoldDB" id="A0A248KGJ7"/>
<accession>A0A248KGJ7</accession>
<protein>
    <submittedName>
        <fullName evidence="1">Uncharacterized protein</fullName>
    </submittedName>
</protein>
<dbReference type="EMBL" id="CP022114">
    <property type="protein sequence ID" value="ASG62714.1"/>
    <property type="molecule type" value="Genomic_DNA"/>
</dbReference>
<proteinExistence type="predicted"/>
<evidence type="ECO:0000313" key="1">
    <source>
        <dbReference type="EMBL" id="ASG62714.1"/>
    </source>
</evidence>
<name>A0A248KGJ7_9ENTR</name>
<sequence>MNVKIASDNVYLKHSINHIMAGTANILRCKPNVLIVDLSCTRICEKINEIDHANICALIFLTNSNEEEILLRHINFKYPVFFLCLQDSLDKASFFFREFNELIRKKNICYYKVNRFKTIHWIGDNELNAMRMHYKGLGLREISSTLSVSQKTSLNYIGSSIKKLRLDKGIDGYKLLCFYEAWLKGNCINENDNICCNYRLFYLRSMV</sequence>
<dbReference type="Proteomes" id="UP000197098">
    <property type="component" value="Chromosome"/>
</dbReference>